<feature type="region of interest" description="Disordered" evidence="1">
    <location>
        <begin position="69"/>
        <end position="93"/>
    </location>
</feature>
<evidence type="ECO:0000313" key="2">
    <source>
        <dbReference type="EMBL" id="QBZ54512.1"/>
    </source>
</evidence>
<evidence type="ECO:0000256" key="1">
    <source>
        <dbReference type="SAM" id="MobiDB-lite"/>
    </source>
</evidence>
<gene>
    <name evidence="2" type="ORF">PoMZ_10212</name>
</gene>
<evidence type="ECO:0000313" key="3">
    <source>
        <dbReference type="Proteomes" id="UP000294847"/>
    </source>
</evidence>
<dbReference type="EMBL" id="CP034204">
    <property type="protein sequence ID" value="QBZ54512.1"/>
    <property type="molecule type" value="Genomic_DNA"/>
</dbReference>
<feature type="non-terminal residue" evidence="2">
    <location>
        <position position="1"/>
    </location>
</feature>
<proteinExistence type="predicted"/>
<sequence length="93" mass="10999">TYGFVKWRNQGQKVIFCILQLRVKVIHQIKPRQRSSVPSCNHHLSYSFFFSKKYLYDRKQDVTGNQIVLSQRPRRRKKPVVANPYKPNPTGPV</sequence>
<name>A0A4P7MZK8_PYROR</name>
<organism evidence="2 3">
    <name type="scientific">Pyricularia oryzae</name>
    <name type="common">Rice blast fungus</name>
    <name type="synonym">Magnaporthe oryzae</name>
    <dbReference type="NCBI Taxonomy" id="318829"/>
    <lineage>
        <taxon>Eukaryota</taxon>
        <taxon>Fungi</taxon>
        <taxon>Dikarya</taxon>
        <taxon>Ascomycota</taxon>
        <taxon>Pezizomycotina</taxon>
        <taxon>Sordariomycetes</taxon>
        <taxon>Sordariomycetidae</taxon>
        <taxon>Magnaporthales</taxon>
        <taxon>Pyriculariaceae</taxon>
        <taxon>Pyricularia</taxon>
    </lineage>
</organism>
<reference evidence="2 3" key="1">
    <citation type="journal article" date="2019" name="Mol. Biol. Evol.">
        <title>Blast fungal genomes show frequent chromosomal changes, gene gains and losses, and effector gene turnover.</title>
        <authorList>
            <person name="Gomez Luciano L.B."/>
            <person name="Jason Tsai I."/>
            <person name="Chuma I."/>
            <person name="Tosa Y."/>
            <person name="Chen Y.H."/>
            <person name="Li J.Y."/>
            <person name="Li M.Y."/>
            <person name="Jade Lu M.Y."/>
            <person name="Nakayashiki H."/>
            <person name="Li W.H."/>
        </authorList>
    </citation>
    <scope>NUCLEOTIDE SEQUENCE [LARGE SCALE GENOMIC DNA]</scope>
    <source>
        <strain evidence="2">MZ5-1-6</strain>
    </source>
</reference>
<accession>A0A4P7MZK8</accession>
<protein>
    <submittedName>
        <fullName evidence="2">Uncharacterized protein</fullName>
    </submittedName>
</protein>
<dbReference type="AlphaFoldDB" id="A0A4P7MZK8"/>
<dbReference type="Proteomes" id="UP000294847">
    <property type="component" value="Chromosome 1"/>
</dbReference>